<sequence length="89" mass="9682">MQIGQLAVHWHGVGNVVGILFAWWYAKCLVVDVPYGLGRVLPMKREGLDDFILWAPVGVLWAPVGSCWAGARSGDSASEWHGTGFRTAS</sequence>
<feature type="transmembrane region" description="Helical" evidence="2">
    <location>
        <begin position="7"/>
        <end position="26"/>
    </location>
</feature>
<comment type="caution">
    <text evidence="3">The sequence shown here is derived from an EMBL/GenBank/DDBJ whole genome shotgun (WGS) entry which is preliminary data.</text>
</comment>
<dbReference type="Pfam" id="PF01790">
    <property type="entry name" value="LGT"/>
    <property type="match status" value="1"/>
</dbReference>
<keyword evidence="2" id="KW-0812">Transmembrane</keyword>
<evidence type="ECO:0000313" key="4">
    <source>
        <dbReference type="Proteomes" id="UP001595648"/>
    </source>
</evidence>
<accession>A0ABV7MNZ9</accession>
<keyword evidence="2" id="KW-0472">Membrane</keyword>
<name>A0ABV7MNZ9_9HYPH</name>
<feature type="transmembrane region" description="Helical" evidence="2">
    <location>
        <begin position="51"/>
        <end position="71"/>
    </location>
</feature>
<keyword evidence="2" id="KW-1133">Transmembrane helix</keyword>
<keyword evidence="4" id="KW-1185">Reference proteome</keyword>
<evidence type="ECO:0000256" key="2">
    <source>
        <dbReference type="SAM" id="Phobius"/>
    </source>
</evidence>
<dbReference type="InterPro" id="IPR001640">
    <property type="entry name" value="Lgt"/>
</dbReference>
<proteinExistence type="predicted"/>
<dbReference type="EMBL" id="JBHRVD010000001">
    <property type="protein sequence ID" value="MFC3323637.1"/>
    <property type="molecule type" value="Genomic_DNA"/>
</dbReference>
<reference evidence="4" key="1">
    <citation type="journal article" date="2019" name="Int. J. Syst. Evol. Microbiol.">
        <title>The Global Catalogue of Microorganisms (GCM) 10K type strain sequencing project: providing services to taxonomists for standard genome sequencing and annotation.</title>
        <authorList>
            <consortium name="The Broad Institute Genomics Platform"/>
            <consortium name="The Broad Institute Genome Sequencing Center for Infectious Disease"/>
            <person name="Wu L."/>
            <person name="Ma J."/>
        </authorList>
    </citation>
    <scope>NUCLEOTIDE SEQUENCE [LARGE SCALE GENOMIC DNA]</scope>
    <source>
        <strain evidence="4">ICMP 19515</strain>
    </source>
</reference>
<evidence type="ECO:0008006" key="5">
    <source>
        <dbReference type="Google" id="ProtNLM"/>
    </source>
</evidence>
<dbReference type="Proteomes" id="UP001595648">
    <property type="component" value="Unassembled WGS sequence"/>
</dbReference>
<organism evidence="3 4">
    <name type="scientific">Mesorhizobium cantuariense</name>
    <dbReference type="NCBI Taxonomy" id="1300275"/>
    <lineage>
        <taxon>Bacteria</taxon>
        <taxon>Pseudomonadati</taxon>
        <taxon>Pseudomonadota</taxon>
        <taxon>Alphaproteobacteria</taxon>
        <taxon>Hyphomicrobiales</taxon>
        <taxon>Phyllobacteriaceae</taxon>
        <taxon>Mesorhizobium</taxon>
    </lineage>
</organism>
<evidence type="ECO:0000256" key="1">
    <source>
        <dbReference type="SAM" id="MobiDB-lite"/>
    </source>
</evidence>
<dbReference type="RefSeq" id="WP_378987858.1">
    <property type="nucleotide sequence ID" value="NZ_JBHRVD010000001.1"/>
</dbReference>
<gene>
    <name evidence="3" type="ORF">ACFOJ9_17930</name>
</gene>
<feature type="region of interest" description="Disordered" evidence="1">
    <location>
        <begin position="70"/>
        <end position="89"/>
    </location>
</feature>
<protein>
    <recommendedName>
        <fullName evidence="5">Peptidase S54 rhomboid domain-containing protein</fullName>
    </recommendedName>
</protein>
<evidence type="ECO:0000313" key="3">
    <source>
        <dbReference type="EMBL" id="MFC3323637.1"/>
    </source>
</evidence>